<dbReference type="RefSeq" id="WP_123224342.1">
    <property type="nucleotide sequence ID" value="NZ_RJSF01000044.1"/>
</dbReference>
<evidence type="ECO:0000313" key="10">
    <source>
        <dbReference type="EMBL" id="RNM12578.1"/>
    </source>
</evidence>
<dbReference type="AlphaFoldDB" id="A0A3N0GKC4"/>
<keyword evidence="8" id="KW-1133">Transmembrane helix</keyword>
<keyword evidence="3" id="KW-0808">Transferase</keyword>
<feature type="region of interest" description="Disordered" evidence="7">
    <location>
        <begin position="502"/>
        <end position="554"/>
    </location>
</feature>
<keyword evidence="8" id="KW-0472">Membrane</keyword>
<evidence type="ECO:0000256" key="7">
    <source>
        <dbReference type="SAM" id="MobiDB-lite"/>
    </source>
</evidence>
<evidence type="ECO:0000256" key="8">
    <source>
        <dbReference type="SAM" id="Phobius"/>
    </source>
</evidence>
<feature type="region of interest" description="Disordered" evidence="7">
    <location>
        <begin position="416"/>
        <end position="468"/>
    </location>
</feature>
<accession>A0A3N0GKC4</accession>
<evidence type="ECO:0000256" key="3">
    <source>
        <dbReference type="ARBA" id="ARBA00022679"/>
    </source>
</evidence>
<keyword evidence="4" id="KW-0547">Nucleotide-binding</keyword>
<evidence type="ECO:0000256" key="1">
    <source>
        <dbReference type="ARBA" id="ARBA00012513"/>
    </source>
</evidence>
<dbReference type="EC" id="2.7.11.1" evidence="1"/>
<evidence type="ECO:0000256" key="5">
    <source>
        <dbReference type="ARBA" id="ARBA00022777"/>
    </source>
</evidence>
<feature type="compositionally biased region" description="Low complexity" evidence="7">
    <location>
        <begin position="303"/>
        <end position="335"/>
    </location>
</feature>
<gene>
    <name evidence="10" type="ORF">EFL26_18320</name>
</gene>
<dbReference type="PANTHER" id="PTHR43289">
    <property type="entry name" value="MITOGEN-ACTIVATED PROTEIN KINASE KINASE KINASE 20-RELATED"/>
    <property type="match status" value="1"/>
</dbReference>
<organism evidence="10 11">
    <name type="scientific">Nocardioides pocheonensis</name>
    <dbReference type="NCBI Taxonomy" id="661485"/>
    <lineage>
        <taxon>Bacteria</taxon>
        <taxon>Bacillati</taxon>
        <taxon>Actinomycetota</taxon>
        <taxon>Actinomycetes</taxon>
        <taxon>Propionibacteriales</taxon>
        <taxon>Nocardioidaceae</taxon>
        <taxon>Nocardioides</taxon>
    </lineage>
</organism>
<evidence type="ECO:0000256" key="2">
    <source>
        <dbReference type="ARBA" id="ARBA00022527"/>
    </source>
</evidence>
<evidence type="ECO:0000256" key="4">
    <source>
        <dbReference type="ARBA" id="ARBA00022741"/>
    </source>
</evidence>
<keyword evidence="2" id="KW-0723">Serine/threonine-protein kinase</keyword>
<feature type="compositionally biased region" description="Low complexity" evidence="7">
    <location>
        <begin position="433"/>
        <end position="448"/>
    </location>
</feature>
<dbReference type="InterPro" id="IPR011009">
    <property type="entry name" value="Kinase-like_dom_sf"/>
</dbReference>
<keyword evidence="8" id="KW-0812">Transmembrane</keyword>
<feature type="compositionally biased region" description="Low complexity" evidence="7">
    <location>
        <begin position="359"/>
        <end position="368"/>
    </location>
</feature>
<dbReference type="CDD" id="cd13973">
    <property type="entry name" value="PK_MviN-like"/>
    <property type="match status" value="1"/>
</dbReference>
<evidence type="ECO:0000259" key="9">
    <source>
        <dbReference type="PROSITE" id="PS50011"/>
    </source>
</evidence>
<dbReference type="OrthoDB" id="9786339at2"/>
<feature type="transmembrane region" description="Helical" evidence="8">
    <location>
        <begin position="477"/>
        <end position="498"/>
    </location>
</feature>
<dbReference type="Gene3D" id="1.10.510.10">
    <property type="entry name" value="Transferase(Phosphotransferase) domain 1"/>
    <property type="match status" value="1"/>
</dbReference>
<dbReference type="GO" id="GO:0005524">
    <property type="term" value="F:ATP binding"/>
    <property type="evidence" value="ECO:0007669"/>
    <property type="project" value="UniProtKB-KW"/>
</dbReference>
<dbReference type="SUPFAM" id="SSF56112">
    <property type="entry name" value="Protein kinase-like (PK-like)"/>
    <property type="match status" value="1"/>
</dbReference>
<dbReference type="EMBL" id="RJSF01000044">
    <property type="protein sequence ID" value="RNM12578.1"/>
    <property type="molecule type" value="Genomic_DNA"/>
</dbReference>
<keyword evidence="5" id="KW-0418">Kinase</keyword>
<evidence type="ECO:0000256" key="6">
    <source>
        <dbReference type="ARBA" id="ARBA00022840"/>
    </source>
</evidence>
<dbReference type="PANTHER" id="PTHR43289:SF6">
    <property type="entry name" value="SERINE_THREONINE-PROTEIN KINASE NEKL-3"/>
    <property type="match status" value="1"/>
</dbReference>
<feature type="compositionally biased region" description="Low complexity" evidence="7">
    <location>
        <begin position="506"/>
        <end position="524"/>
    </location>
</feature>
<dbReference type="PROSITE" id="PS50011">
    <property type="entry name" value="PROTEIN_KINASE_DOM"/>
    <property type="match status" value="1"/>
</dbReference>
<dbReference type="InterPro" id="IPR000719">
    <property type="entry name" value="Prot_kinase_dom"/>
</dbReference>
<keyword evidence="11" id="KW-1185">Reference proteome</keyword>
<feature type="region of interest" description="Disordered" evidence="7">
    <location>
        <begin position="303"/>
        <end position="383"/>
    </location>
</feature>
<comment type="caution">
    <text evidence="10">The sequence shown here is derived from an EMBL/GenBank/DDBJ whole genome shotgun (WGS) entry which is preliminary data.</text>
</comment>
<name>A0A3N0GKC4_9ACTN</name>
<proteinExistence type="predicted"/>
<sequence length="674" mass="70157">MPPSSISPGTVLGGRYRLEDLLSDHQGARFWRATDTVLARSVAVHALASTDTRAPAVLEAARRSARVTDPHFLRVLDCDDADGLTWVINEWGEGVSLDVMLERSTLPPTRAAWLTREVAEAIATAHAQGLHHGRLNPEAVLITESGSVKVIGFVVNAAFEGAAPPHPAYGTLGPREADVIDLAGILYAALTGRWPGVAPSRVPRAPRDGRRPLRPRQVRAGVPRTLDAICDRVLHKEAAQHALPIETAHEIAAALSDYVGDPAVAAPVDVPSMYADPEVPEQPAVDPADDLATAHDLRASASLRAGGPAAGPAAGLAGGLPAAPAADPAPATDTATRTEARTDPGIGTDTEDQPRVEPDSAADTAAQDADPDPDPEATMAAPPPTWVEHAEPEAWEPAPPAPPLADLPARPLFADHERRIPPGAPPPPPPAASTPGSASPAALTDTSGTGTGTGSRYWPFDDPDDTGSFTGKEGRSWLQLAAIVGVCIAVLAAMFVAFHLGRGKDTPSSTSTSAPPTPTATGSPVRIVAAHDFDPEGDPPSENPGEVRLAIDGKPDTGWRTMTYKDDPHLGGLKSGVGLLLDLGSDQEVGSVEVRLVGSPTDLELYATAPGVNDPPAELSDTRRVTGVTADGTTALMRVDPAQRTRFLVVWLTKVPQVTGGGFRGEIAEVTVRS</sequence>
<feature type="compositionally biased region" description="Pro residues" evidence="7">
    <location>
        <begin position="422"/>
        <end position="432"/>
    </location>
</feature>
<evidence type="ECO:0000313" key="11">
    <source>
        <dbReference type="Proteomes" id="UP000279994"/>
    </source>
</evidence>
<dbReference type="Proteomes" id="UP000279994">
    <property type="component" value="Unassembled WGS sequence"/>
</dbReference>
<feature type="domain" description="Protein kinase" evidence="9">
    <location>
        <begin position="16"/>
        <end position="285"/>
    </location>
</feature>
<dbReference type="Gene3D" id="3.30.200.20">
    <property type="entry name" value="Phosphorylase Kinase, domain 1"/>
    <property type="match status" value="1"/>
</dbReference>
<protein>
    <recommendedName>
        <fullName evidence="1">non-specific serine/threonine protein kinase</fullName>
        <ecNumber evidence="1">2.7.11.1</ecNumber>
    </recommendedName>
</protein>
<keyword evidence="6" id="KW-0067">ATP-binding</keyword>
<reference evidence="10 11" key="1">
    <citation type="submission" date="2018-11" db="EMBL/GenBank/DDBJ databases">
        <authorList>
            <person name="Li F."/>
        </authorList>
    </citation>
    <scope>NUCLEOTIDE SEQUENCE [LARGE SCALE GENOMIC DNA]</scope>
    <source>
        <strain evidence="10 11">Gsoil 818</strain>
    </source>
</reference>
<dbReference type="GO" id="GO:0004674">
    <property type="term" value="F:protein serine/threonine kinase activity"/>
    <property type="evidence" value="ECO:0007669"/>
    <property type="project" value="UniProtKB-KW"/>
</dbReference>